<dbReference type="Proteomes" id="UP000593575">
    <property type="component" value="Unassembled WGS sequence"/>
</dbReference>
<dbReference type="EMBL" id="JABFAE010413190">
    <property type="protein sequence ID" value="MBA0845140.1"/>
    <property type="molecule type" value="Genomic_DNA"/>
</dbReference>
<dbReference type="AlphaFoldDB" id="A0A7J9KFE2"/>
<keyword evidence="3" id="KW-1185">Reference proteome</keyword>
<evidence type="ECO:0000256" key="1">
    <source>
        <dbReference type="SAM" id="MobiDB-lite"/>
    </source>
</evidence>
<feature type="region of interest" description="Disordered" evidence="1">
    <location>
        <begin position="101"/>
        <end position="127"/>
    </location>
</feature>
<reference evidence="2 3" key="1">
    <citation type="journal article" date="2019" name="Genome Biol. Evol.">
        <title>Insights into the evolution of the New World diploid cottons (Gossypium, subgenus Houzingenia) based on genome sequencing.</title>
        <authorList>
            <person name="Grover C.E."/>
            <person name="Arick M.A. 2nd"/>
            <person name="Thrash A."/>
            <person name="Conover J.L."/>
            <person name="Sanders W.S."/>
            <person name="Peterson D.G."/>
            <person name="Frelichowski J.E."/>
            <person name="Scheffler J.A."/>
            <person name="Scheffler B.E."/>
            <person name="Wendel J.F."/>
        </authorList>
    </citation>
    <scope>NUCLEOTIDE SEQUENCE [LARGE SCALE GENOMIC DNA]</scope>
    <source>
        <strain evidence="2">6</strain>
        <tissue evidence="2">Leaf</tissue>
    </source>
</reference>
<gene>
    <name evidence="2" type="ORF">Goarm_022525</name>
</gene>
<evidence type="ECO:0000313" key="3">
    <source>
        <dbReference type="Proteomes" id="UP000593575"/>
    </source>
</evidence>
<proteinExistence type="predicted"/>
<organism evidence="2 3">
    <name type="scientific">Gossypium armourianum</name>
    <dbReference type="NCBI Taxonomy" id="34283"/>
    <lineage>
        <taxon>Eukaryota</taxon>
        <taxon>Viridiplantae</taxon>
        <taxon>Streptophyta</taxon>
        <taxon>Embryophyta</taxon>
        <taxon>Tracheophyta</taxon>
        <taxon>Spermatophyta</taxon>
        <taxon>Magnoliopsida</taxon>
        <taxon>eudicotyledons</taxon>
        <taxon>Gunneridae</taxon>
        <taxon>Pentapetalae</taxon>
        <taxon>rosids</taxon>
        <taxon>malvids</taxon>
        <taxon>Malvales</taxon>
        <taxon>Malvaceae</taxon>
        <taxon>Malvoideae</taxon>
        <taxon>Gossypium</taxon>
    </lineage>
</organism>
<feature type="region of interest" description="Disordered" evidence="1">
    <location>
        <begin position="202"/>
        <end position="224"/>
    </location>
</feature>
<name>A0A7J9KFE2_9ROSI</name>
<sequence>METEFAGLSLEEEEDEILQVQTEADMDRETEVLQLVGCFLTENIVHFPANLWHPVRGVQIRDLGEKRMTEGVKTKEMGWDLSLRAQSRRAQMMTSVWLREEGEEQGRGNNGKRQFARNNSRDLEEKRDNNENIYPILGKNLVGKRSQIREVNGNWSGILMNNSMEHELEDEVIISEKGKKRNRREMEVALTKEETNILAARSRRTMEVSHQSSASAKWQADRAQ</sequence>
<accession>A0A7J9KFE2</accession>
<evidence type="ECO:0000313" key="2">
    <source>
        <dbReference type="EMBL" id="MBA0845140.1"/>
    </source>
</evidence>
<comment type="caution">
    <text evidence="2">The sequence shown here is derived from an EMBL/GenBank/DDBJ whole genome shotgun (WGS) entry which is preliminary data.</text>
</comment>
<protein>
    <submittedName>
        <fullName evidence="2">Uncharacterized protein</fullName>
    </submittedName>
</protein>